<dbReference type="GO" id="GO:0005886">
    <property type="term" value="C:plasma membrane"/>
    <property type="evidence" value="ECO:0007669"/>
    <property type="project" value="UniProtKB-SubCell"/>
</dbReference>
<keyword evidence="2" id="KW-1003">Cell membrane</keyword>
<dbReference type="Proteomes" id="UP000192934">
    <property type="component" value="Chromosome I"/>
</dbReference>
<evidence type="ECO:0000256" key="6">
    <source>
        <dbReference type="SAM" id="Phobius"/>
    </source>
</evidence>
<feature type="transmembrane region" description="Helical" evidence="6">
    <location>
        <begin position="29"/>
        <end position="45"/>
    </location>
</feature>
<protein>
    <submittedName>
        <fullName evidence="7">Putative membrane protein</fullName>
    </submittedName>
</protein>
<keyword evidence="4 6" id="KW-1133">Transmembrane helix</keyword>
<reference evidence="8" key="1">
    <citation type="submission" date="2017-04" db="EMBL/GenBank/DDBJ databases">
        <authorList>
            <person name="Varghese N."/>
            <person name="Submissions S."/>
        </authorList>
    </citation>
    <scope>NUCLEOTIDE SEQUENCE [LARGE SCALE GENOMIC DNA]</scope>
    <source>
        <strain evidence="8">Dd16</strain>
    </source>
</reference>
<name>A0A1X7FYP3_9SPHN</name>
<feature type="transmembrane region" description="Helical" evidence="6">
    <location>
        <begin position="134"/>
        <end position="154"/>
    </location>
</feature>
<evidence type="ECO:0000313" key="7">
    <source>
        <dbReference type="EMBL" id="SMF61215.1"/>
    </source>
</evidence>
<comment type="subcellular location">
    <subcellularLocation>
        <location evidence="1">Cell membrane</location>
        <topology evidence="1">Multi-pass membrane protein</topology>
    </subcellularLocation>
</comment>
<gene>
    <name evidence="7" type="ORF">SAMN06295910_0197</name>
</gene>
<feature type="transmembrane region" description="Helical" evidence="6">
    <location>
        <begin position="103"/>
        <end position="122"/>
    </location>
</feature>
<evidence type="ECO:0000256" key="2">
    <source>
        <dbReference type="ARBA" id="ARBA00022475"/>
    </source>
</evidence>
<dbReference type="RefSeq" id="WP_085217111.1">
    <property type="nucleotide sequence ID" value="NZ_LT840185.1"/>
</dbReference>
<feature type="transmembrane region" description="Helical" evidence="6">
    <location>
        <begin position="52"/>
        <end position="74"/>
    </location>
</feature>
<evidence type="ECO:0000256" key="1">
    <source>
        <dbReference type="ARBA" id="ARBA00004651"/>
    </source>
</evidence>
<feature type="transmembrane region" description="Helical" evidence="6">
    <location>
        <begin position="166"/>
        <end position="188"/>
    </location>
</feature>
<evidence type="ECO:0000313" key="8">
    <source>
        <dbReference type="Proteomes" id="UP000192934"/>
    </source>
</evidence>
<dbReference type="InterPro" id="IPR019108">
    <property type="entry name" value="Caa3_assmbl_CtaG-rel"/>
</dbReference>
<organism evidence="7 8">
    <name type="scientific">Allosphingosinicella indica</name>
    <dbReference type="NCBI Taxonomy" id="941907"/>
    <lineage>
        <taxon>Bacteria</taxon>
        <taxon>Pseudomonadati</taxon>
        <taxon>Pseudomonadota</taxon>
        <taxon>Alphaproteobacteria</taxon>
        <taxon>Sphingomonadales</taxon>
        <taxon>Sphingomonadaceae</taxon>
        <taxon>Allosphingosinicella</taxon>
    </lineage>
</organism>
<keyword evidence="3 6" id="KW-0812">Transmembrane</keyword>
<feature type="transmembrane region" description="Helical" evidence="6">
    <location>
        <begin position="80"/>
        <end position="98"/>
    </location>
</feature>
<feature type="transmembrane region" description="Helical" evidence="6">
    <location>
        <begin position="208"/>
        <end position="229"/>
    </location>
</feature>
<dbReference type="OrthoDB" id="259025at2"/>
<proteinExistence type="predicted"/>
<dbReference type="STRING" id="941907.SAMN06295910_0197"/>
<evidence type="ECO:0000256" key="4">
    <source>
        <dbReference type="ARBA" id="ARBA00022989"/>
    </source>
</evidence>
<sequence length="240" mass="25194">MIPVTSGWTPYCGAAPGPAELLSRWNADPVLLAALAAAAFWAARLPSDRRHFGIGAVALATLLFASPFCALTSALFSARAVHHVALVVGLAPLIALTLRTRTLLSIVPATIAGAAIFWMWHAPTVYGWALSSDPAYWLMQLSLTASAAIFWQAVFRAPPLAGVGALLATMVQMGLLGALITVAPGPLYAPHAFGPQLWGVSPLEDQQLAGLIMWAPAAALYLAAALLIAGRWLRGARQTI</sequence>
<evidence type="ECO:0000256" key="3">
    <source>
        <dbReference type="ARBA" id="ARBA00022692"/>
    </source>
</evidence>
<keyword evidence="8" id="KW-1185">Reference proteome</keyword>
<keyword evidence="5 6" id="KW-0472">Membrane</keyword>
<dbReference type="EMBL" id="LT840185">
    <property type="protein sequence ID" value="SMF61215.1"/>
    <property type="molecule type" value="Genomic_DNA"/>
</dbReference>
<dbReference type="AlphaFoldDB" id="A0A1X7FYP3"/>
<evidence type="ECO:0000256" key="5">
    <source>
        <dbReference type="ARBA" id="ARBA00023136"/>
    </source>
</evidence>
<dbReference type="Pfam" id="PF09678">
    <property type="entry name" value="Caa3_CtaG"/>
    <property type="match status" value="1"/>
</dbReference>
<accession>A0A1X7FYP3</accession>